<reference evidence="4" key="1">
    <citation type="submission" date="2021-01" db="EMBL/GenBank/DDBJ databases">
        <authorList>
            <person name="Corre E."/>
            <person name="Pelletier E."/>
            <person name="Niang G."/>
            <person name="Scheremetjew M."/>
            <person name="Finn R."/>
            <person name="Kale V."/>
            <person name="Holt S."/>
            <person name="Cochrane G."/>
            <person name="Meng A."/>
            <person name="Brown T."/>
            <person name="Cohen L."/>
        </authorList>
    </citation>
    <scope>NUCLEOTIDE SEQUENCE</scope>
    <source>
        <strain evidence="4">CCAP1064/1</strain>
    </source>
</reference>
<name>A0A7S0G9K0_9STRA</name>
<dbReference type="EC" id="4.3.2.9" evidence="1"/>
<organism evidence="4">
    <name type="scientific">Proboscia inermis</name>
    <dbReference type="NCBI Taxonomy" id="420281"/>
    <lineage>
        <taxon>Eukaryota</taxon>
        <taxon>Sar</taxon>
        <taxon>Stramenopiles</taxon>
        <taxon>Ochrophyta</taxon>
        <taxon>Bacillariophyta</taxon>
        <taxon>Coscinodiscophyceae</taxon>
        <taxon>Rhizosoleniophycidae</taxon>
        <taxon>Rhizosoleniales</taxon>
        <taxon>Rhizosoleniaceae</taxon>
        <taxon>Proboscia</taxon>
    </lineage>
</organism>
<evidence type="ECO:0000313" key="4">
    <source>
        <dbReference type="EMBL" id="CAD8404629.1"/>
    </source>
</evidence>
<protein>
    <recommendedName>
        <fullName evidence="1">gamma-glutamylcyclotransferase</fullName>
        <ecNumber evidence="1">4.3.2.9</ecNumber>
    </recommendedName>
</protein>
<dbReference type="PANTHER" id="PTHR12935:SF0">
    <property type="entry name" value="GAMMA-GLUTAMYLCYCLOTRANSFERASE"/>
    <property type="match status" value="1"/>
</dbReference>
<accession>A0A7S0G9K0</accession>
<dbReference type="EMBL" id="HBEL01001570">
    <property type="protein sequence ID" value="CAD8404629.1"/>
    <property type="molecule type" value="Transcribed_RNA"/>
</dbReference>
<dbReference type="AlphaFoldDB" id="A0A7S0G9K0"/>
<dbReference type="Pfam" id="PF13772">
    <property type="entry name" value="AIG2_2"/>
    <property type="match status" value="1"/>
</dbReference>
<evidence type="ECO:0000256" key="3">
    <source>
        <dbReference type="PIRSR" id="PIRSR617939-1"/>
    </source>
</evidence>
<feature type="active site" description="Proton acceptor" evidence="3">
    <location>
        <position position="101"/>
    </location>
</feature>
<evidence type="ECO:0000256" key="2">
    <source>
        <dbReference type="ARBA" id="ARBA00023239"/>
    </source>
</evidence>
<evidence type="ECO:0000256" key="1">
    <source>
        <dbReference type="ARBA" id="ARBA00012346"/>
    </source>
</evidence>
<dbReference type="PANTHER" id="PTHR12935">
    <property type="entry name" value="GAMMA-GLUTAMYLCYCLOTRANSFERASE"/>
    <property type="match status" value="1"/>
</dbReference>
<proteinExistence type="predicted"/>
<keyword evidence="2" id="KW-0456">Lyase</keyword>
<gene>
    <name evidence="4" type="ORF">PINE0816_LOCUS733</name>
</gene>
<dbReference type="GO" id="GO:0003839">
    <property type="term" value="F:gamma-glutamylcyclotransferase activity"/>
    <property type="evidence" value="ECO:0007669"/>
    <property type="project" value="UniProtKB-EC"/>
</dbReference>
<dbReference type="Gene3D" id="3.10.490.10">
    <property type="entry name" value="Gamma-glutamyl cyclotransferase-like"/>
    <property type="match status" value="1"/>
</dbReference>
<dbReference type="InterPro" id="IPR013024">
    <property type="entry name" value="GGCT-like"/>
</dbReference>
<dbReference type="InterPro" id="IPR017939">
    <property type="entry name" value="G-Glutamylcylcotransferase"/>
</dbReference>
<dbReference type="CDD" id="cd06661">
    <property type="entry name" value="GGCT_like"/>
    <property type="match status" value="1"/>
</dbReference>
<sequence>MALSTMTKLRKLNPIASTPAILPNHRLAFNIPGSPFLEPSAASVEPLTPEERMEGLFGCDADADDADSNDGCFIDEDYDNAVHGVLYKLSEEDFAKVCQTEGIPFAYRLHRCRVILYNGDGKMAGRDAMLATNNSTFDPIFAAKYSSSNSRECDTLVVSAFTLRAAQTEFRRKERDIKPSRSYLNVLLRGAREYCLDGAYVRKLERIQIDPNVIGGGISELLLEVAERQESINKFFG</sequence>